<keyword evidence="1" id="KW-0479">Metal-binding</keyword>
<evidence type="ECO:0000259" key="2">
    <source>
        <dbReference type="PROSITE" id="PS50966"/>
    </source>
</evidence>
<dbReference type="Proteomes" id="UP001596505">
    <property type="component" value="Unassembled WGS sequence"/>
</dbReference>
<feature type="domain" description="SWIM-type" evidence="2">
    <location>
        <begin position="63"/>
        <end position="110"/>
    </location>
</feature>
<evidence type="ECO:0000313" key="3">
    <source>
        <dbReference type="EMBL" id="MFC7394176.1"/>
    </source>
</evidence>
<organism evidence="3 4">
    <name type="scientific">Scopulibacillus cellulosilyticus</name>
    <dbReference type="NCBI Taxonomy" id="2665665"/>
    <lineage>
        <taxon>Bacteria</taxon>
        <taxon>Bacillati</taxon>
        <taxon>Bacillota</taxon>
        <taxon>Bacilli</taxon>
        <taxon>Bacillales</taxon>
        <taxon>Sporolactobacillaceae</taxon>
        <taxon>Scopulibacillus</taxon>
    </lineage>
</organism>
<dbReference type="RefSeq" id="WP_380967267.1">
    <property type="nucleotide sequence ID" value="NZ_JBHTCO010000019.1"/>
</dbReference>
<dbReference type="EMBL" id="JBHTCO010000019">
    <property type="protein sequence ID" value="MFC7394176.1"/>
    <property type="molecule type" value="Genomic_DNA"/>
</dbReference>
<accession>A0ABW2Q0R1</accession>
<protein>
    <submittedName>
        <fullName evidence="3">SWIM zinc finger family protein</fullName>
    </submittedName>
</protein>
<sequence>MSRRISIKDPLLDSWLDEFYHEADSGRLRRGKALYREGAVIGLDDYPDEGFSAEVVGSNGTIYKIEADWSSDNRFEDLDIPFPEDISFQCSCPDKGYPCKHIVAAVIRWISEYDKEISGVSKPKESVPGLFNSNEHQTLQIRRQRQTYHEDYSLESLQYLAKKQSSVAARLGDAPFWHIKPELNHLLMFVYNDMRQFSEKNRMK</sequence>
<keyword evidence="4" id="KW-1185">Reference proteome</keyword>
<dbReference type="InterPro" id="IPR007527">
    <property type="entry name" value="Znf_SWIM"/>
</dbReference>
<comment type="caution">
    <text evidence="3">The sequence shown here is derived from an EMBL/GenBank/DDBJ whole genome shotgun (WGS) entry which is preliminary data.</text>
</comment>
<gene>
    <name evidence="3" type="ORF">ACFQRG_14565</name>
</gene>
<dbReference type="Pfam" id="PF04434">
    <property type="entry name" value="SWIM"/>
    <property type="match status" value="1"/>
</dbReference>
<keyword evidence="1" id="KW-0862">Zinc</keyword>
<evidence type="ECO:0000313" key="4">
    <source>
        <dbReference type="Proteomes" id="UP001596505"/>
    </source>
</evidence>
<proteinExistence type="predicted"/>
<keyword evidence="1" id="KW-0863">Zinc-finger</keyword>
<dbReference type="PROSITE" id="PS50966">
    <property type="entry name" value="ZF_SWIM"/>
    <property type="match status" value="1"/>
</dbReference>
<name>A0ABW2Q0R1_9BACL</name>
<reference evidence="4" key="1">
    <citation type="journal article" date="2019" name="Int. J. Syst. Evol. Microbiol.">
        <title>The Global Catalogue of Microorganisms (GCM) 10K type strain sequencing project: providing services to taxonomists for standard genome sequencing and annotation.</title>
        <authorList>
            <consortium name="The Broad Institute Genomics Platform"/>
            <consortium name="The Broad Institute Genome Sequencing Center for Infectious Disease"/>
            <person name="Wu L."/>
            <person name="Ma J."/>
        </authorList>
    </citation>
    <scope>NUCLEOTIDE SEQUENCE [LARGE SCALE GENOMIC DNA]</scope>
    <source>
        <strain evidence="4">CGMCC 1.16305</strain>
    </source>
</reference>
<evidence type="ECO:0000256" key="1">
    <source>
        <dbReference type="PROSITE-ProRule" id="PRU00325"/>
    </source>
</evidence>